<feature type="transmembrane region" description="Helical" evidence="2">
    <location>
        <begin position="204"/>
        <end position="225"/>
    </location>
</feature>
<feature type="transmembrane region" description="Helical" evidence="2">
    <location>
        <begin position="278"/>
        <end position="298"/>
    </location>
</feature>
<feature type="region of interest" description="Disordered" evidence="1">
    <location>
        <begin position="736"/>
        <end position="806"/>
    </location>
</feature>
<keyword evidence="2" id="KW-1133">Transmembrane helix</keyword>
<organism evidence="3 4">
    <name type="scientific">Dietzia timorensis</name>
    <dbReference type="NCBI Taxonomy" id="499555"/>
    <lineage>
        <taxon>Bacteria</taxon>
        <taxon>Bacillati</taxon>
        <taxon>Actinomycetota</taxon>
        <taxon>Actinomycetes</taxon>
        <taxon>Mycobacteriales</taxon>
        <taxon>Dietziaceae</taxon>
        <taxon>Dietzia</taxon>
    </lineage>
</organism>
<feature type="transmembrane region" description="Helical" evidence="2">
    <location>
        <begin position="355"/>
        <end position="375"/>
    </location>
</feature>
<protein>
    <submittedName>
        <fullName evidence="3">DUF2339 domain-containing protein</fullName>
    </submittedName>
</protein>
<feature type="transmembrane region" description="Helical" evidence="2">
    <location>
        <begin position="382"/>
        <end position="399"/>
    </location>
</feature>
<evidence type="ECO:0000313" key="4">
    <source>
        <dbReference type="Proteomes" id="UP000776650"/>
    </source>
</evidence>
<dbReference type="InterPro" id="IPR019286">
    <property type="entry name" value="DUF2339_TM"/>
</dbReference>
<feature type="transmembrane region" description="Helical" evidence="2">
    <location>
        <begin position="498"/>
        <end position="517"/>
    </location>
</feature>
<dbReference type="Pfam" id="PF10101">
    <property type="entry name" value="DUF2339"/>
    <property type="match status" value="1"/>
</dbReference>
<feature type="transmembrane region" description="Helical" evidence="2">
    <location>
        <begin position="465"/>
        <end position="486"/>
    </location>
</feature>
<feature type="transmembrane region" description="Helical" evidence="2">
    <location>
        <begin position="411"/>
        <end position="429"/>
    </location>
</feature>
<reference evidence="3" key="1">
    <citation type="journal article" date="2021" name="PeerJ">
        <title>Extensive microbial diversity within the chicken gut microbiome revealed by metagenomics and culture.</title>
        <authorList>
            <person name="Gilroy R."/>
            <person name="Ravi A."/>
            <person name="Getino M."/>
            <person name="Pursley I."/>
            <person name="Horton D.L."/>
            <person name="Alikhan N.F."/>
            <person name="Baker D."/>
            <person name="Gharbi K."/>
            <person name="Hall N."/>
            <person name="Watson M."/>
            <person name="Adriaenssens E.M."/>
            <person name="Foster-Nyarko E."/>
            <person name="Jarju S."/>
            <person name="Secka A."/>
            <person name="Antonio M."/>
            <person name="Oren A."/>
            <person name="Chaudhuri R.R."/>
            <person name="La Ragione R."/>
            <person name="Hildebrand F."/>
            <person name="Pallen M.J."/>
        </authorList>
    </citation>
    <scope>NUCLEOTIDE SEQUENCE</scope>
    <source>
        <strain evidence="3">ChiGjej1B1-18357</strain>
    </source>
</reference>
<accession>A0A921F6Z8</accession>
<dbReference type="Proteomes" id="UP000776650">
    <property type="component" value="Unassembled WGS sequence"/>
</dbReference>
<feature type="transmembrane region" description="Helical" evidence="2">
    <location>
        <begin position="688"/>
        <end position="706"/>
    </location>
</feature>
<reference evidence="3" key="2">
    <citation type="submission" date="2021-09" db="EMBL/GenBank/DDBJ databases">
        <authorList>
            <person name="Gilroy R."/>
        </authorList>
    </citation>
    <scope>NUCLEOTIDE SEQUENCE</scope>
    <source>
        <strain evidence="3">ChiGjej1B1-18357</strain>
    </source>
</reference>
<keyword evidence="2" id="KW-0812">Transmembrane</keyword>
<feature type="transmembrane region" description="Helical" evidence="2">
    <location>
        <begin position="655"/>
        <end position="676"/>
    </location>
</feature>
<dbReference type="EMBL" id="DYXM01000234">
    <property type="protein sequence ID" value="HJE91779.1"/>
    <property type="molecule type" value="Genomic_DNA"/>
</dbReference>
<feature type="transmembrane region" description="Helical" evidence="2">
    <location>
        <begin position="549"/>
        <end position="567"/>
    </location>
</feature>
<feature type="transmembrane region" description="Helical" evidence="2">
    <location>
        <begin position="304"/>
        <end position="324"/>
    </location>
</feature>
<keyword evidence="2" id="KW-0472">Membrane</keyword>
<comment type="caution">
    <text evidence="3">The sequence shown here is derived from an EMBL/GenBank/DDBJ whole genome shotgun (WGS) entry which is preliminary data.</text>
</comment>
<evidence type="ECO:0000313" key="3">
    <source>
        <dbReference type="EMBL" id="HJE91779.1"/>
    </source>
</evidence>
<evidence type="ECO:0000256" key="1">
    <source>
        <dbReference type="SAM" id="MobiDB-lite"/>
    </source>
</evidence>
<feature type="transmembrane region" description="Helical" evidence="2">
    <location>
        <begin position="587"/>
        <end position="607"/>
    </location>
</feature>
<feature type="transmembrane region" description="Helical" evidence="2">
    <location>
        <begin position="628"/>
        <end position="649"/>
    </location>
</feature>
<feature type="transmembrane region" description="Helical" evidence="2">
    <location>
        <begin position="523"/>
        <end position="542"/>
    </location>
</feature>
<feature type="compositionally biased region" description="Low complexity" evidence="1">
    <location>
        <begin position="48"/>
        <end position="74"/>
    </location>
</feature>
<name>A0A921F6Z8_9ACTN</name>
<feature type="transmembrane region" description="Helical" evidence="2">
    <location>
        <begin position="712"/>
        <end position="731"/>
    </location>
</feature>
<evidence type="ECO:0000256" key="2">
    <source>
        <dbReference type="SAM" id="Phobius"/>
    </source>
</evidence>
<feature type="transmembrane region" description="Helical" evidence="2">
    <location>
        <begin position="331"/>
        <end position="349"/>
    </location>
</feature>
<feature type="transmembrane region" description="Helical" evidence="2">
    <location>
        <begin position="231"/>
        <end position="251"/>
    </location>
</feature>
<gene>
    <name evidence="3" type="ORF">K8V11_12310</name>
</gene>
<dbReference type="AlphaFoldDB" id="A0A921F6Z8"/>
<feature type="region of interest" description="Disordered" evidence="1">
    <location>
        <begin position="48"/>
        <end position="194"/>
    </location>
</feature>
<dbReference type="RefSeq" id="WP_303914715.1">
    <property type="nucleotide sequence ID" value="NZ_DYXM01000234.1"/>
</dbReference>
<proteinExistence type="predicted"/>
<sequence>MPTTRDDSSLQRKDVPDLGKDIRQLAASFGQSQEILSRIATRVDALGAPAASAQKTAAPATTPIPAKKPQAAAPPKTPPAQRPQQVAEPTRPAQGRSPQPPKAASQDAAHGKTPAAQGQAPARTTGQAPRPSPTKPAGAAQAKSGARQGDRTTSSFPTAPSRPREENLIPAFQSVQHPLPPVDKRVAAPKPDPWGTKEGAVTRVLGIVGGVLTAIGMAFFLAIVFNLVGPFGQLGIAVLVGAVLGGSGWILQQRHEKKRGLSSPRTPSHQFARPSTHIGALALLGTSIAVFMLIPVAASAVYELLPQSIGLIIVFVVAASGLWLARKLNSAVMAGIGSCGAMVSMVIVGHSLLTLAAVAVMFLVSGLLTTHLGIVLRIVRTLTYLGTVTAIFVLLWFDVADGADLEFDLGPVPYIAVLTATAVSAMIIGARDIEHDHSYELVTGACALVPALPVAYFFFDLEVNPNPFFFLLLSAFFIPAGIFLQLRAKQLRSTTVMYGRVTMSLGAMALNIGLLWMSRELDWPAGIACITLTVSAASAFAWHQHNRTMHSLVQACIIGAIPLVWTIPEILNADLWMLPNEPLDVPGLPLAQLVVVTAMLTFALYVLARTLSTLFSTRPATSTPNWAWALLSLAWIASTILYAGLYLTAGSGSEVYFYLGHLVVTVGCFALAIVLLSTKKALPGAKAVGAVVFLGSLAKLFLVDLATMSALVRILVFCLVGGMLLVAATLLSNRAEPSSAPGATGPSDPNGPRQHAQPGTAQRPGTQGPGPKEATAHGATAHRADPNGPHSHGSASGRPGAQGPGR</sequence>
<feature type="transmembrane region" description="Helical" evidence="2">
    <location>
        <begin position="441"/>
        <end position="459"/>
    </location>
</feature>